<gene>
    <name evidence="1" type="ORF">TNCV_4072571</name>
</gene>
<dbReference type="EMBL" id="BMAU01021390">
    <property type="protein sequence ID" value="GFY29944.1"/>
    <property type="molecule type" value="Genomic_DNA"/>
</dbReference>
<organism evidence="1 2">
    <name type="scientific">Trichonephila clavipes</name>
    <name type="common">Golden silk orbweaver</name>
    <name type="synonym">Nephila clavipes</name>
    <dbReference type="NCBI Taxonomy" id="2585209"/>
    <lineage>
        <taxon>Eukaryota</taxon>
        <taxon>Metazoa</taxon>
        <taxon>Ecdysozoa</taxon>
        <taxon>Arthropoda</taxon>
        <taxon>Chelicerata</taxon>
        <taxon>Arachnida</taxon>
        <taxon>Araneae</taxon>
        <taxon>Araneomorphae</taxon>
        <taxon>Entelegynae</taxon>
        <taxon>Araneoidea</taxon>
        <taxon>Nephilidae</taxon>
        <taxon>Trichonephila</taxon>
    </lineage>
</organism>
<reference evidence="1" key="1">
    <citation type="submission" date="2020-08" db="EMBL/GenBank/DDBJ databases">
        <title>Multicomponent nature underlies the extraordinary mechanical properties of spider dragline silk.</title>
        <authorList>
            <person name="Kono N."/>
            <person name="Nakamura H."/>
            <person name="Mori M."/>
            <person name="Yoshida Y."/>
            <person name="Ohtoshi R."/>
            <person name="Malay A.D."/>
            <person name="Moran D.A.P."/>
            <person name="Tomita M."/>
            <person name="Numata K."/>
            <person name="Arakawa K."/>
        </authorList>
    </citation>
    <scope>NUCLEOTIDE SEQUENCE</scope>
</reference>
<evidence type="ECO:0000313" key="1">
    <source>
        <dbReference type="EMBL" id="GFY29944.1"/>
    </source>
</evidence>
<name>A0A8X7BGS0_TRICX</name>
<dbReference type="Proteomes" id="UP000887159">
    <property type="component" value="Unassembled WGS sequence"/>
</dbReference>
<proteinExistence type="predicted"/>
<evidence type="ECO:0000313" key="2">
    <source>
        <dbReference type="Proteomes" id="UP000887159"/>
    </source>
</evidence>
<protein>
    <submittedName>
        <fullName evidence="1">Uncharacterized protein</fullName>
    </submittedName>
</protein>
<accession>A0A8X7BGS0</accession>
<comment type="caution">
    <text evidence="1">The sequence shown here is derived from an EMBL/GenBank/DDBJ whole genome shotgun (WGS) entry which is preliminary data.</text>
</comment>
<sequence>MIGSTEEQRIVGKFHKKLKETTTEIYNSLKEVYVPLNGGAESNSTLKTISGNRGRRKNVAKELASTKKRVVNGRREGLGQRFPNFLAS</sequence>
<dbReference type="AlphaFoldDB" id="A0A8X7BGS0"/>
<keyword evidence="2" id="KW-1185">Reference proteome</keyword>